<feature type="compositionally biased region" description="Basic residues" evidence="13">
    <location>
        <begin position="80"/>
        <end position="89"/>
    </location>
</feature>
<gene>
    <name evidence="15" type="ORF">PACLA_8A055467</name>
</gene>
<dbReference type="GO" id="GO:0001228">
    <property type="term" value="F:DNA-binding transcription activator activity, RNA polymerase II-specific"/>
    <property type="evidence" value="ECO:0007669"/>
    <property type="project" value="TreeGrafter"/>
</dbReference>
<proteinExistence type="inferred from homology"/>
<dbReference type="PROSITE" id="PS50118">
    <property type="entry name" value="HMG_BOX_2"/>
    <property type="match status" value="1"/>
</dbReference>
<keyword evidence="7" id="KW-0238">DNA-binding</keyword>
<comment type="subcellular location">
    <subcellularLocation>
        <location evidence="1">Nucleus speckle</location>
    </subcellularLocation>
</comment>
<evidence type="ECO:0000256" key="2">
    <source>
        <dbReference type="ARBA" id="ARBA00005998"/>
    </source>
</evidence>
<reference evidence="15" key="1">
    <citation type="submission" date="2020-04" db="EMBL/GenBank/DDBJ databases">
        <authorList>
            <person name="Alioto T."/>
            <person name="Alioto T."/>
            <person name="Gomez Garrido J."/>
        </authorList>
    </citation>
    <scope>NUCLEOTIDE SEQUENCE</scope>
    <source>
        <strain evidence="15">A484AB</strain>
    </source>
</reference>
<dbReference type="OrthoDB" id="6247875at2759"/>
<dbReference type="GO" id="GO:0016607">
    <property type="term" value="C:nuclear speck"/>
    <property type="evidence" value="ECO:0007669"/>
    <property type="project" value="UniProtKB-SubCell"/>
</dbReference>
<evidence type="ECO:0000259" key="14">
    <source>
        <dbReference type="PROSITE" id="PS50118"/>
    </source>
</evidence>
<evidence type="ECO:0000256" key="7">
    <source>
        <dbReference type="ARBA" id="ARBA00023125"/>
    </source>
</evidence>
<evidence type="ECO:0000256" key="9">
    <source>
        <dbReference type="ARBA" id="ARBA00023163"/>
    </source>
</evidence>
<evidence type="ECO:0000256" key="1">
    <source>
        <dbReference type="ARBA" id="ARBA00004324"/>
    </source>
</evidence>
<evidence type="ECO:0000256" key="3">
    <source>
        <dbReference type="ARBA" id="ARBA00019052"/>
    </source>
</evidence>
<accession>A0A6S7GP75</accession>
<dbReference type="AlphaFoldDB" id="A0A6S7GP75"/>
<evidence type="ECO:0000256" key="4">
    <source>
        <dbReference type="ARBA" id="ARBA00022782"/>
    </source>
</evidence>
<organism evidence="15 16">
    <name type="scientific">Paramuricea clavata</name>
    <name type="common">Red gorgonian</name>
    <name type="synonym">Violescent sea-whip</name>
    <dbReference type="NCBI Taxonomy" id="317549"/>
    <lineage>
        <taxon>Eukaryota</taxon>
        <taxon>Metazoa</taxon>
        <taxon>Cnidaria</taxon>
        <taxon>Anthozoa</taxon>
        <taxon>Octocorallia</taxon>
        <taxon>Malacalcyonacea</taxon>
        <taxon>Plexauridae</taxon>
        <taxon>Paramuricea</taxon>
    </lineage>
</organism>
<dbReference type="GO" id="GO:0007548">
    <property type="term" value="P:sex differentiation"/>
    <property type="evidence" value="ECO:0007669"/>
    <property type="project" value="UniProtKB-KW"/>
</dbReference>
<keyword evidence="6" id="KW-0726">Sexual differentiation</keyword>
<keyword evidence="4" id="KW-0221">Differentiation</keyword>
<keyword evidence="10" id="KW-0539">Nucleus</keyword>
<dbReference type="SUPFAM" id="SSF47095">
    <property type="entry name" value="HMG-box"/>
    <property type="match status" value="1"/>
</dbReference>
<keyword evidence="9" id="KW-0804">Transcription</keyword>
<sequence length="249" mass="28629">MSSRQSQGHIRRPMNSFMVWSREKRCEILKTNPGMSNAVISKKLGTTWKSLSDEEKRPYVEEAKRLTWQHKQDYPDYKYRPRRHGKGKNKTANNPRSSCSPGKPEVTFTSDWNLSQTKSAFTLKQPGMLQTSAFQHEHRPSTLFLSENDTSRYYLSYPGYTPYSPRLYSSPTQLSPQMVCVNDVFSPFRHVAAVTDPGIPSAYKPEFRTSPERWTYVPTGYTSPVEATRFVFNGGQVRQNDVRVSGYCT</sequence>
<dbReference type="InterPro" id="IPR050140">
    <property type="entry name" value="SRY-related_HMG-box_TF-like"/>
</dbReference>
<dbReference type="GO" id="GO:0000978">
    <property type="term" value="F:RNA polymerase II cis-regulatory region sequence-specific DNA binding"/>
    <property type="evidence" value="ECO:0007669"/>
    <property type="project" value="TreeGrafter"/>
</dbReference>
<feature type="domain" description="HMG box" evidence="14">
    <location>
        <begin position="10"/>
        <end position="78"/>
    </location>
</feature>
<evidence type="ECO:0000313" key="15">
    <source>
        <dbReference type="EMBL" id="CAB3993435.1"/>
    </source>
</evidence>
<dbReference type="InterPro" id="IPR009071">
    <property type="entry name" value="HMG_box_dom"/>
</dbReference>
<dbReference type="SMART" id="SM00398">
    <property type="entry name" value="HMG"/>
    <property type="match status" value="1"/>
</dbReference>
<protein>
    <recommendedName>
        <fullName evidence="3">Sex-determining region Y protein</fullName>
    </recommendedName>
    <alternativeName>
        <fullName evidence="11">Testis-determining factor</fullName>
    </alternativeName>
</protein>
<evidence type="ECO:0000256" key="8">
    <source>
        <dbReference type="ARBA" id="ARBA00023159"/>
    </source>
</evidence>
<comment type="similarity">
    <text evidence="2">Belongs to the SRY family.</text>
</comment>
<keyword evidence="8" id="KW-0010">Activator</keyword>
<dbReference type="PRINTS" id="PR00886">
    <property type="entry name" value="HIGHMOBLTY12"/>
</dbReference>
<dbReference type="CDD" id="cd22004">
    <property type="entry name" value="HMG-box_SOX"/>
    <property type="match status" value="1"/>
</dbReference>
<dbReference type="PANTHER" id="PTHR10270:SF161">
    <property type="entry name" value="SEX-DETERMINING REGION Y PROTEIN"/>
    <property type="match status" value="1"/>
</dbReference>
<evidence type="ECO:0000256" key="6">
    <source>
        <dbReference type="ARBA" id="ARBA00022928"/>
    </source>
</evidence>
<feature type="region of interest" description="Disordered" evidence="13">
    <location>
        <begin position="73"/>
        <end position="105"/>
    </location>
</feature>
<evidence type="ECO:0000256" key="11">
    <source>
        <dbReference type="ARBA" id="ARBA00032498"/>
    </source>
</evidence>
<dbReference type="Gene3D" id="1.10.30.10">
    <property type="entry name" value="High mobility group box domain"/>
    <property type="match status" value="1"/>
</dbReference>
<evidence type="ECO:0000256" key="13">
    <source>
        <dbReference type="SAM" id="MobiDB-lite"/>
    </source>
</evidence>
<keyword evidence="16" id="KW-1185">Reference proteome</keyword>
<keyword evidence="5" id="KW-0112">Calmodulin-binding</keyword>
<evidence type="ECO:0000256" key="5">
    <source>
        <dbReference type="ARBA" id="ARBA00022860"/>
    </source>
</evidence>
<dbReference type="PANTHER" id="PTHR10270">
    <property type="entry name" value="SOX TRANSCRIPTION FACTOR"/>
    <property type="match status" value="1"/>
</dbReference>
<comment type="function">
    <text evidence="12">Transcriptional regulator that controls a genetic switch in male development. It is necessary and sufficient for initiating male sex determination by directing the development of supporting cell precursors (pre-Sertoli cells) as Sertoli rather than granulosa cells. Involved in different aspects of gene regulation including promoter activation or repression. Binds to the DNA consensus sequence 5'-[AT]AACAA[AT]-3'. SRY HMG box recognizes DNA by partial intercalation in the minor groove and promotes DNA bending. Also involved in pre-mRNA splicing. In male adult brain involved in the maintenance of motor functions of dopaminergic neurons.</text>
</comment>
<comment type="caution">
    <text evidence="15">The sequence shown here is derived from an EMBL/GenBank/DDBJ whole genome shotgun (WGS) entry which is preliminary data.</text>
</comment>
<dbReference type="GO" id="GO:0030154">
    <property type="term" value="P:cell differentiation"/>
    <property type="evidence" value="ECO:0007669"/>
    <property type="project" value="UniProtKB-KW"/>
</dbReference>
<name>A0A6S7GP75_PARCT</name>
<dbReference type="GO" id="GO:0005516">
    <property type="term" value="F:calmodulin binding"/>
    <property type="evidence" value="ECO:0007669"/>
    <property type="project" value="UniProtKB-KW"/>
</dbReference>
<dbReference type="InterPro" id="IPR036910">
    <property type="entry name" value="HMG_box_dom_sf"/>
</dbReference>
<evidence type="ECO:0000256" key="12">
    <source>
        <dbReference type="ARBA" id="ARBA00045821"/>
    </source>
</evidence>
<feature type="compositionally biased region" description="Polar residues" evidence="13">
    <location>
        <begin position="90"/>
        <end position="100"/>
    </location>
</feature>
<dbReference type="Proteomes" id="UP001152795">
    <property type="component" value="Unassembled WGS sequence"/>
</dbReference>
<dbReference type="FunFam" id="1.10.30.10:FF:000002">
    <property type="entry name" value="transcription factor Sox-2"/>
    <property type="match status" value="1"/>
</dbReference>
<evidence type="ECO:0000313" key="16">
    <source>
        <dbReference type="Proteomes" id="UP001152795"/>
    </source>
</evidence>
<evidence type="ECO:0000256" key="10">
    <source>
        <dbReference type="ARBA" id="ARBA00023242"/>
    </source>
</evidence>
<dbReference type="Pfam" id="PF00505">
    <property type="entry name" value="HMG_box"/>
    <property type="match status" value="1"/>
</dbReference>
<dbReference type="EMBL" id="CACRXK020002261">
    <property type="protein sequence ID" value="CAB3993435.1"/>
    <property type="molecule type" value="Genomic_DNA"/>
</dbReference>